<protein>
    <submittedName>
        <fullName evidence="2">Uncharacterized protein</fullName>
    </submittedName>
</protein>
<gene>
    <name evidence="2" type="ORF">R3P38DRAFT_3176539</name>
</gene>
<evidence type="ECO:0000256" key="1">
    <source>
        <dbReference type="SAM" id="MobiDB-lite"/>
    </source>
</evidence>
<evidence type="ECO:0000313" key="2">
    <source>
        <dbReference type="EMBL" id="KAK7047060.1"/>
    </source>
</evidence>
<organism evidence="2 3">
    <name type="scientific">Favolaschia claudopus</name>
    <dbReference type="NCBI Taxonomy" id="2862362"/>
    <lineage>
        <taxon>Eukaryota</taxon>
        <taxon>Fungi</taxon>
        <taxon>Dikarya</taxon>
        <taxon>Basidiomycota</taxon>
        <taxon>Agaricomycotina</taxon>
        <taxon>Agaricomycetes</taxon>
        <taxon>Agaricomycetidae</taxon>
        <taxon>Agaricales</taxon>
        <taxon>Marasmiineae</taxon>
        <taxon>Mycenaceae</taxon>
        <taxon>Favolaschia</taxon>
    </lineage>
</organism>
<feature type="region of interest" description="Disordered" evidence="1">
    <location>
        <begin position="116"/>
        <end position="154"/>
    </location>
</feature>
<dbReference type="AlphaFoldDB" id="A0AAW0D415"/>
<proteinExistence type="predicted"/>
<comment type="caution">
    <text evidence="2">The sequence shown here is derived from an EMBL/GenBank/DDBJ whole genome shotgun (WGS) entry which is preliminary data.</text>
</comment>
<reference evidence="2 3" key="1">
    <citation type="journal article" date="2024" name="J Genomics">
        <title>Draft genome sequencing and assembly of Favolaschia claudopus CIRM-BRFM 2984 isolated from oak limbs.</title>
        <authorList>
            <person name="Navarro D."/>
            <person name="Drula E."/>
            <person name="Chaduli D."/>
            <person name="Cazenave R."/>
            <person name="Ahrendt S."/>
            <person name="Wang J."/>
            <person name="Lipzen A."/>
            <person name="Daum C."/>
            <person name="Barry K."/>
            <person name="Grigoriev I.V."/>
            <person name="Favel A."/>
            <person name="Rosso M.N."/>
            <person name="Martin F."/>
        </authorList>
    </citation>
    <scope>NUCLEOTIDE SEQUENCE [LARGE SCALE GENOMIC DNA]</scope>
    <source>
        <strain evidence="2 3">CIRM-BRFM 2984</strain>
    </source>
</reference>
<keyword evidence="3" id="KW-1185">Reference proteome</keyword>
<feature type="compositionally biased region" description="Low complexity" evidence="1">
    <location>
        <begin position="116"/>
        <end position="138"/>
    </location>
</feature>
<sequence length="154" mass="16499">MQVSTLQILCSIPFTRLEIMSVDANASDTPKLAESCPFNAVKITIPEFSTSYGLRPAAEFASNGVSLVGLSDLKMLEIVEEKYIDWQTLSLATRQSIKFYDVHLWDSPGINLSLSPTSPSSKLSSPAKPGPPSAALSGLSPTLSPPYNPSKPLS</sequence>
<feature type="compositionally biased region" description="Pro residues" evidence="1">
    <location>
        <begin position="143"/>
        <end position="154"/>
    </location>
</feature>
<dbReference type="Proteomes" id="UP001362999">
    <property type="component" value="Unassembled WGS sequence"/>
</dbReference>
<evidence type="ECO:0000313" key="3">
    <source>
        <dbReference type="Proteomes" id="UP001362999"/>
    </source>
</evidence>
<dbReference type="EMBL" id="JAWWNJ010000010">
    <property type="protein sequence ID" value="KAK7047060.1"/>
    <property type="molecule type" value="Genomic_DNA"/>
</dbReference>
<accession>A0AAW0D415</accession>
<name>A0AAW0D415_9AGAR</name>